<evidence type="ECO:0000259" key="3">
    <source>
        <dbReference type="PROSITE" id="PS50835"/>
    </source>
</evidence>
<dbReference type="CDD" id="cd05768">
    <property type="entry name" value="IgC1_CH3_IgAGD_CH4_IgAEM"/>
    <property type="match status" value="1"/>
</dbReference>
<proteinExistence type="predicted"/>
<dbReference type="FunFam" id="2.60.40.10:FF:000998">
    <property type="entry name" value="Immunoglobulin heavy constant epsilon"/>
    <property type="match status" value="1"/>
</dbReference>
<reference evidence="4" key="1">
    <citation type="submission" date="2025-08" db="UniProtKB">
        <authorList>
            <consortium name="Ensembl"/>
        </authorList>
    </citation>
    <scope>IDENTIFICATION</scope>
</reference>
<dbReference type="FunFam" id="2.60.40.10:FF:000463">
    <property type="entry name" value="Immunoglobulin heavy constant gamma 1"/>
    <property type="match status" value="1"/>
</dbReference>
<name>A0A674GAC9_TAEGU</name>
<dbReference type="PROSITE" id="PS50835">
    <property type="entry name" value="IG_LIKE"/>
    <property type="match status" value="3"/>
</dbReference>
<accession>A0A674GAC9</accession>
<dbReference type="GeneTree" id="ENSGT00940000161491"/>
<evidence type="ECO:0000313" key="4">
    <source>
        <dbReference type="Ensembl" id="ENSTGUP00000019524.1"/>
    </source>
</evidence>
<dbReference type="PANTHER" id="PTHR23411">
    <property type="entry name" value="TAPASIN"/>
    <property type="match status" value="1"/>
</dbReference>
<dbReference type="OMA" id="CISDSIQ"/>
<sequence>VLQPPGSPKLLKFSKIREILQIFLISPKFLRFSNLNVLQNPLGGFPQSRPPRPPRPPTVDVFHSCSAPDLVELLCLVTTFSPPPVSVDWLRDGSKMAAGHAHTEPAAPDVVSGTFRTVSRLNVSVEEWRDEVFSCRATHGATGAEVEATVGRCSTSASISIFTIPPSPSDLYITQTPKIRCLVTNLPSNDGLSVTWSRDGADFGKLAQPLPLQLSQNFNGTLTAVSELPVSVGDWESGAAFVCRVGHAELPAPAERRVERRPGKRFPPSVFLLPPPLEELSSSRPTLSLTCLARGFFPDSIDVQWQKNQETLGNSGGIPGNSGNSGLETWPPRREKGGEGRYFLYSRLEVEREEWEKGATFVCTVVHEGLPMRFLQRSVHRNPGNYLVVKLW</sequence>
<keyword evidence="1" id="KW-0393">Immunoglobulin domain</keyword>
<dbReference type="AlphaFoldDB" id="A0A674GAC9"/>
<keyword evidence="5" id="KW-1185">Reference proteome</keyword>
<dbReference type="SUPFAM" id="SSF48726">
    <property type="entry name" value="Immunoglobulin"/>
    <property type="match status" value="3"/>
</dbReference>
<protein>
    <recommendedName>
        <fullName evidence="3">Ig-like domain-containing protein</fullName>
    </recommendedName>
</protein>
<dbReference type="Proteomes" id="UP000007754">
    <property type="component" value="Unplaced"/>
</dbReference>
<dbReference type="InterPro" id="IPR036179">
    <property type="entry name" value="Ig-like_dom_sf"/>
</dbReference>
<dbReference type="Ensembl" id="ENSTGUT00000040241.1">
    <property type="protein sequence ID" value="ENSTGUP00000019524.1"/>
    <property type="gene ID" value="ENSTGUG00000029343.1"/>
</dbReference>
<dbReference type="InterPro" id="IPR003597">
    <property type="entry name" value="Ig_C1-set"/>
</dbReference>
<dbReference type="Gene3D" id="2.60.40.10">
    <property type="entry name" value="Immunoglobulins"/>
    <property type="match status" value="3"/>
</dbReference>
<feature type="domain" description="Ig-like" evidence="3">
    <location>
        <begin position="268"/>
        <end position="380"/>
    </location>
</feature>
<dbReference type="InterPro" id="IPR003006">
    <property type="entry name" value="Ig/MHC_CS"/>
</dbReference>
<dbReference type="PROSITE" id="PS00290">
    <property type="entry name" value="IG_MHC"/>
    <property type="match status" value="3"/>
</dbReference>
<organism evidence="4 5">
    <name type="scientific">Taeniopygia guttata</name>
    <name type="common">Zebra finch</name>
    <name type="synonym">Poephila guttata</name>
    <dbReference type="NCBI Taxonomy" id="59729"/>
    <lineage>
        <taxon>Eukaryota</taxon>
        <taxon>Metazoa</taxon>
        <taxon>Chordata</taxon>
        <taxon>Craniata</taxon>
        <taxon>Vertebrata</taxon>
        <taxon>Euteleostomi</taxon>
        <taxon>Archelosauria</taxon>
        <taxon>Archosauria</taxon>
        <taxon>Dinosauria</taxon>
        <taxon>Saurischia</taxon>
        <taxon>Theropoda</taxon>
        <taxon>Coelurosauria</taxon>
        <taxon>Aves</taxon>
        <taxon>Neognathae</taxon>
        <taxon>Neoaves</taxon>
        <taxon>Telluraves</taxon>
        <taxon>Australaves</taxon>
        <taxon>Passeriformes</taxon>
        <taxon>Passeroidea</taxon>
        <taxon>Estrildidae</taxon>
        <taxon>Estrildinae</taxon>
        <taxon>Taeniopygia</taxon>
    </lineage>
</organism>
<dbReference type="InterPro" id="IPR007110">
    <property type="entry name" value="Ig-like_dom"/>
</dbReference>
<evidence type="ECO:0000313" key="5">
    <source>
        <dbReference type="Proteomes" id="UP000007754"/>
    </source>
</evidence>
<dbReference type="InterPro" id="IPR013783">
    <property type="entry name" value="Ig-like_fold"/>
</dbReference>
<dbReference type="SMART" id="SM00407">
    <property type="entry name" value="IGc1"/>
    <property type="match status" value="3"/>
</dbReference>
<evidence type="ECO:0000256" key="2">
    <source>
        <dbReference type="SAM" id="MobiDB-lite"/>
    </source>
</evidence>
<evidence type="ECO:0000256" key="1">
    <source>
        <dbReference type="ARBA" id="ARBA00023319"/>
    </source>
</evidence>
<reference evidence="4" key="2">
    <citation type="submission" date="2025-09" db="UniProtKB">
        <authorList>
            <consortium name="Ensembl"/>
        </authorList>
    </citation>
    <scope>IDENTIFICATION</scope>
</reference>
<dbReference type="InterPro" id="IPR050380">
    <property type="entry name" value="Immune_Resp_Modulators"/>
</dbReference>
<feature type="region of interest" description="Disordered" evidence="2">
    <location>
        <begin position="312"/>
        <end position="333"/>
    </location>
</feature>
<feature type="domain" description="Ig-like" evidence="3">
    <location>
        <begin position="57"/>
        <end position="151"/>
    </location>
</feature>
<dbReference type="Pfam" id="PF07654">
    <property type="entry name" value="C1-set"/>
    <property type="match status" value="3"/>
</dbReference>
<feature type="domain" description="Ig-like" evidence="3">
    <location>
        <begin position="179"/>
        <end position="259"/>
    </location>
</feature>